<dbReference type="AlphaFoldDB" id="A0A8X6VW65"/>
<dbReference type="InterPro" id="IPR001878">
    <property type="entry name" value="Znf_CCHC"/>
</dbReference>
<feature type="domain" description="CCHC-type" evidence="5">
    <location>
        <begin position="216"/>
        <end position="231"/>
    </location>
</feature>
<evidence type="ECO:0000256" key="3">
    <source>
        <dbReference type="PROSITE-ProRule" id="PRU00401"/>
    </source>
</evidence>
<evidence type="ECO:0000256" key="2">
    <source>
        <dbReference type="PROSITE-ProRule" id="PRU00047"/>
    </source>
</evidence>
<protein>
    <submittedName>
        <fullName evidence="6">Phosphatase and actin regulator 1</fullName>
    </submittedName>
</protein>
<dbReference type="GO" id="GO:0008270">
    <property type="term" value="F:zinc ion binding"/>
    <property type="evidence" value="ECO:0007669"/>
    <property type="project" value="UniProtKB-KW"/>
</dbReference>
<evidence type="ECO:0000313" key="7">
    <source>
        <dbReference type="Proteomes" id="UP000887159"/>
    </source>
</evidence>
<feature type="region of interest" description="Disordered" evidence="4">
    <location>
        <begin position="473"/>
        <end position="495"/>
    </location>
</feature>
<dbReference type="SUPFAM" id="SSF50630">
    <property type="entry name" value="Acid proteases"/>
    <property type="match status" value="1"/>
</dbReference>
<gene>
    <name evidence="6" type="primary">phactr1</name>
    <name evidence="6" type="ORF">TNCV_1038251</name>
</gene>
<dbReference type="PROSITE" id="PS50158">
    <property type="entry name" value="ZF_CCHC"/>
    <property type="match status" value="1"/>
</dbReference>
<dbReference type="Pfam" id="PF02755">
    <property type="entry name" value="RPEL"/>
    <property type="match status" value="1"/>
</dbReference>
<reference evidence="6" key="1">
    <citation type="submission" date="2020-08" db="EMBL/GenBank/DDBJ databases">
        <title>Multicomponent nature underlies the extraordinary mechanical properties of spider dragline silk.</title>
        <authorList>
            <person name="Kono N."/>
            <person name="Nakamura H."/>
            <person name="Mori M."/>
            <person name="Yoshida Y."/>
            <person name="Ohtoshi R."/>
            <person name="Malay A.D."/>
            <person name="Moran D.A.P."/>
            <person name="Tomita M."/>
            <person name="Numata K."/>
            <person name="Arakawa K."/>
        </authorList>
    </citation>
    <scope>NUCLEOTIDE SEQUENCE</scope>
</reference>
<dbReference type="SMART" id="SM00707">
    <property type="entry name" value="RPEL"/>
    <property type="match status" value="1"/>
</dbReference>
<evidence type="ECO:0000256" key="4">
    <source>
        <dbReference type="SAM" id="MobiDB-lite"/>
    </source>
</evidence>
<dbReference type="GO" id="GO:0003676">
    <property type="term" value="F:nucleic acid binding"/>
    <property type="evidence" value="ECO:0007669"/>
    <property type="project" value="InterPro"/>
</dbReference>
<sequence>MIKSFKTLSLPVPTRSENFNLFFQSLERAFLTKKLNDKYKSEILIYLLGERAHNVLLYIKKEELNDYEKLKSIVLREFQVTPRQCLNSFKNAVKSSGETYIQFAARLMANFQYYCSLRKVNSFESLCYILISDKLFETLNKETATHIGIREAEDWFRPIDLAKECDIYISSRSGSRKETPIACGYTEDPFKNRPRNYKPKIRDGYPQNLVRQNKNCYICGDSSHYARDCEKSFKPKESNGHIHHRKNANSLKVKSEKQKGDDFTQQLQYVNIFVQNQPVTALIDSGCQIPVLNSSVIRVNKPSEGRITLSSCFNERRMVEVLSINISLIQHSPSLNVRTAISPTLSEEFIIHPSVYTEIKKISHAKSDVLLNEILCKKANGAKVNSVGSNSRSPTHSPMVSKHSRFAMLRRLFKPWQWKRKKKSDRFEQTSRTLERKISMRSTKEELIKKGVLMPDGTDKDQDSKINNSVHQNHIPQINGFGPESGMSETEKQRNYPSSLSVSSFLYVSDSPLVSMKKKRNKYRCGQRTVRLAVVESVVESSN</sequence>
<keyword evidence="2" id="KW-0862">Zinc</keyword>
<dbReference type="PROSITE" id="PS51073">
    <property type="entry name" value="RPEL"/>
    <property type="match status" value="1"/>
</dbReference>
<dbReference type="PANTHER" id="PTHR46888:SF1">
    <property type="entry name" value="RIBONUCLEASE H"/>
    <property type="match status" value="1"/>
</dbReference>
<keyword evidence="1" id="KW-0677">Repeat</keyword>
<keyword evidence="2" id="KW-0863">Zinc-finger</keyword>
<feature type="repeat" description="RPEL" evidence="3">
    <location>
        <begin position="432"/>
        <end position="457"/>
    </location>
</feature>
<evidence type="ECO:0000256" key="1">
    <source>
        <dbReference type="ARBA" id="ARBA00022737"/>
    </source>
</evidence>
<dbReference type="InterPro" id="IPR004018">
    <property type="entry name" value="RPEL_repeat"/>
</dbReference>
<dbReference type="EMBL" id="BMAU01021364">
    <property type="protein sequence ID" value="GFY23526.1"/>
    <property type="molecule type" value="Genomic_DNA"/>
</dbReference>
<accession>A0A8X6VW65</accession>
<proteinExistence type="predicted"/>
<keyword evidence="2" id="KW-0479">Metal-binding</keyword>
<organism evidence="6 7">
    <name type="scientific">Trichonephila clavipes</name>
    <name type="common">Golden silk orbweaver</name>
    <name type="synonym">Nephila clavipes</name>
    <dbReference type="NCBI Taxonomy" id="2585209"/>
    <lineage>
        <taxon>Eukaryota</taxon>
        <taxon>Metazoa</taxon>
        <taxon>Ecdysozoa</taxon>
        <taxon>Arthropoda</taxon>
        <taxon>Chelicerata</taxon>
        <taxon>Arachnida</taxon>
        <taxon>Araneae</taxon>
        <taxon>Araneomorphae</taxon>
        <taxon>Entelegynae</taxon>
        <taxon>Araneoidea</taxon>
        <taxon>Nephilidae</taxon>
        <taxon>Trichonephila</taxon>
    </lineage>
</organism>
<dbReference type="PANTHER" id="PTHR46888">
    <property type="entry name" value="ZINC KNUCKLE DOMAINCONTAINING PROTEIN-RELATED"/>
    <property type="match status" value="1"/>
</dbReference>
<name>A0A8X6VW65_TRICX</name>
<dbReference type="InterPro" id="IPR021109">
    <property type="entry name" value="Peptidase_aspartic_dom_sf"/>
</dbReference>
<keyword evidence="7" id="KW-1185">Reference proteome</keyword>
<evidence type="ECO:0000313" key="6">
    <source>
        <dbReference type="EMBL" id="GFY23526.1"/>
    </source>
</evidence>
<comment type="caution">
    <text evidence="6">The sequence shown here is derived from an EMBL/GenBank/DDBJ whole genome shotgun (WGS) entry which is preliminary data.</text>
</comment>
<evidence type="ECO:0000259" key="5">
    <source>
        <dbReference type="PROSITE" id="PS50158"/>
    </source>
</evidence>
<dbReference type="Proteomes" id="UP000887159">
    <property type="component" value="Unassembled WGS sequence"/>
</dbReference>